<dbReference type="Proteomes" id="UP000076482">
    <property type="component" value="Unassembled WGS sequence"/>
</dbReference>
<evidence type="ECO:0000313" key="1">
    <source>
        <dbReference type="EMBL" id="KZD63365.1"/>
    </source>
</evidence>
<dbReference type="PATRIC" id="fig|1396.535.peg.3996"/>
<dbReference type="AlphaFoldDB" id="A0A164ND26"/>
<sequence>MCLEPMGTEFGCFCVKREFITQKMFHVKQIVVFMGIL</sequence>
<name>A0A164ND26_BACCE</name>
<evidence type="ECO:0000313" key="2">
    <source>
        <dbReference type="Proteomes" id="UP000076482"/>
    </source>
</evidence>
<reference evidence="1 2" key="1">
    <citation type="submission" date="2015-09" db="EMBL/GenBank/DDBJ databases">
        <title>Bacillus cereus food isolates.</title>
        <authorList>
            <person name="Boekhorst J."/>
        </authorList>
    </citation>
    <scope>NUCLEOTIDE SEQUENCE [LARGE SCALE GENOMIC DNA]</scope>
    <source>
        <strain evidence="1 2">B4088</strain>
    </source>
</reference>
<accession>A0A164ND26</accession>
<comment type="caution">
    <text evidence="1">The sequence shown here is derived from an EMBL/GenBank/DDBJ whole genome shotgun (WGS) entry which is preliminary data.</text>
</comment>
<proteinExistence type="predicted"/>
<dbReference type="EMBL" id="LJKE01000056">
    <property type="protein sequence ID" value="KZD63365.1"/>
    <property type="molecule type" value="Genomic_DNA"/>
</dbReference>
<organism evidence="1 2">
    <name type="scientific">Bacillus cereus</name>
    <dbReference type="NCBI Taxonomy" id="1396"/>
    <lineage>
        <taxon>Bacteria</taxon>
        <taxon>Bacillati</taxon>
        <taxon>Bacillota</taxon>
        <taxon>Bacilli</taxon>
        <taxon>Bacillales</taxon>
        <taxon>Bacillaceae</taxon>
        <taxon>Bacillus</taxon>
        <taxon>Bacillus cereus group</taxon>
    </lineage>
</organism>
<protein>
    <submittedName>
        <fullName evidence="1">Uncharacterized protein</fullName>
    </submittedName>
</protein>
<gene>
    <name evidence="1" type="ORF">B4088_3350</name>
</gene>